<protein>
    <submittedName>
        <fullName evidence="1">Uncharacterized protein</fullName>
    </submittedName>
</protein>
<evidence type="ECO:0000313" key="2">
    <source>
        <dbReference type="Proteomes" id="UP000186308"/>
    </source>
</evidence>
<sequence length="189" mass="21561">MRMGNVMRGELVELARFQRVEHPHVAHRQSDRGFRFALEQADGAPARDIVLLRNRAFQPNRRAGNQQRMKARRVAGSFVEQILQAATHFDCENIDERVSRRAAEPEPQPVRKGAHARSTGNFQGRCIIFRSRSRSGFQPDAMTPCVGGLEARGGLRPGPDAFAYEAVECLKTHYFDPFLIEPRWLCYLR</sequence>
<evidence type="ECO:0000313" key="1">
    <source>
        <dbReference type="EMBL" id="SIR09407.1"/>
    </source>
</evidence>
<dbReference type="AlphaFoldDB" id="A0A8G2CLT5"/>
<accession>A0A8G2CLT5</accession>
<dbReference type="EMBL" id="FTNE01000015">
    <property type="protein sequence ID" value="SIR09407.1"/>
    <property type="molecule type" value="Genomic_DNA"/>
</dbReference>
<name>A0A8G2CLT5_ACIRU</name>
<keyword evidence="2" id="KW-1185">Reference proteome</keyword>
<gene>
    <name evidence="1" type="ORF">SAMN05421828_11544</name>
</gene>
<dbReference type="Proteomes" id="UP000186308">
    <property type="component" value="Unassembled WGS sequence"/>
</dbReference>
<proteinExistence type="predicted"/>
<comment type="caution">
    <text evidence="1">The sequence shown here is derived from an EMBL/GenBank/DDBJ whole genome shotgun (WGS) entry which is preliminary data.</text>
</comment>
<reference evidence="1 2" key="1">
    <citation type="submission" date="2017-01" db="EMBL/GenBank/DDBJ databases">
        <authorList>
            <person name="Varghese N."/>
            <person name="Submissions S."/>
        </authorList>
    </citation>
    <scope>NUCLEOTIDE SEQUENCE [LARGE SCALE GENOMIC DNA]</scope>
    <source>
        <strain evidence="1 2">ATCC 35905</strain>
    </source>
</reference>
<organism evidence="1 2">
    <name type="scientific">Acidiphilium rubrum</name>
    <dbReference type="NCBI Taxonomy" id="526"/>
    <lineage>
        <taxon>Bacteria</taxon>
        <taxon>Pseudomonadati</taxon>
        <taxon>Pseudomonadota</taxon>
        <taxon>Alphaproteobacteria</taxon>
        <taxon>Acetobacterales</taxon>
        <taxon>Acidocellaceae</taxon>
        <taxon>Acidiphilium</taxon>
    </lineage>
</organism>